<keyword evidence="5 7" id="KW-1133">Transmembrane helix</keyword>
<dbReference type="PANTHER" id="PTHR24221">
    <property type="entry name" value="ATP-BINDING CASSETTE SUB-FAMILY B"/>
    <property type="match status" value="1"/>
</dbReference>
<evidence type="ECO:0000259" key="8">
    <source>
        <dbReference type="PROSITE" id="PS50893"/>
    </source>
</evidence>
<dbReference type="InterPro" id="IPR003439">
    <property type="entry name" value="ABC_transporter-like_ATP-bd"/>
</dbReference>
<sequence>MTTNSKGSQSPTHLVTALRACSGAFCLVFLYSCGYNLFLLAPSIYLLQIYDRVLSSRSADTLIMLTLIIAAAVVVGSILDIVRRAALTRIGSWLDHRLRPVVLTACFECGARADAGLANECYKDLSNLRQFLDAPASALLFDIPWAPVFLLLLFLVHPVLGAIGLMTAVALLLMAVLTELATRQPLAQASAALARSQLRFANALRYIQVIRAMNMLNGATQLVYRDAETARHAQDGAMQRAEIILGLSKSVRMLAQILMMGAATWLVLEENGNPGIIFVSSLLLGRGLAPIEGAIGAWRAVAFAYAAFNRVNRMLVAVVAENRVRTVPMPEGSGLVLDRVGYVLAPANRQILNGVSMRLVPGDCLALIGPSGSGKSTLGRIIAGVQPATFGCALLGGVDISALPLYGGMRLVGYLPQDIELFGGAVKDVIGRLDGTDAGKVVEAAKLVGLHDTIMRLPQGYDTDIGEGGSSLLRAQRQQLGLARAVYGNPALVVLDDPNSSLDYEGERRLFAAISRMRAMRMMVVVITHRMGILPVTNKIAIMRDGAMEAFGDSDWIFDTYLQSPARSGT</sequence>
<keyword evidence="3" id="KW-0547">Nucleotide-binding</keyword>
<evidence type="ECO:0000313" key="11">
    <source>
        <dbReference type="Proteomes" id="UP000730739"/>
    </source>
</evidence>
<comment type="caution">
    <text evidence="10">The sequence shown here is derived from an EMBL/GenBank/DDBJ whole genome shotgun (WGS) entry which is preliminary data.</text>
</comment>
<feature type="transmembrane region" description="Helical" evidence="7">
    <location>
        <begin position="61"/>
        <end position="82"/>
    </location>
</feature>
<dbReference type="SUPFAM" id="SSF52540">
    <property type="entry name" value="P-loop containing nucleoside triphosphate hydrolases"/>
    <property type="match status" value="1"/>
</dbReference>
<evidence type="ECO:0000256" key="3">
    <source>
        <dbReference type="ARBA" id="ARBA00022741"/>
    </source>
</evidence>
<evidence type="ECO:0000256" key="5">
    <source>
        <dbReference type="ARBA" id="ARBA00022989"/>
    </source>
</evidence>
<dbReference type="InterPro" id="IPR039421">
    <property type="entry name" value="Type_1_exporter"/>
</dbReference>
<dbReference type="SUPFAM" id="SSF90123">
    <property type="entry name" value="ABC transporter transmembrane region"/>
    <property type="match status" value="1"/>
</dbReference>
<evidence type="ECO:0000259" key="9">
    <source>
        <dbReference type="PROSITE" id="PS50929"/>
    </source>
</evidence>
<dbReference type="Proteomes" id="UP000730739">
    <property type="component" value="Unassembled WGS sequence"/>
</dbReference>
<keyword evidence="6 7" id="KW-0472">Membrane</keyword>
<keyword evidence="11" id="KW-1185">Reference proteome</keyword>
<dbReference type="PROSITE" id="PS50893">
    <property type="entry name" value="ABC_TRANSPORTER_2"/>
    <property type="match status" value="1"/>
</dbReference>
<evidence type="ECO:0000313" key="10">
    <source>
        <dbReference type="EMBL" id="MBP2237515.1"/>
    </source>
</evidence>
<evidence type="ECO:0000256" key="2">
    <source>
        <dbReference type="ARBA" id="ARBA00022692"/>
    </source>
</evidence>
<feature type="domain" description="ABC transporter" evidence="8">
    <location>
        <begin position="335"/>
        <end position="570"/>
    </location>
</feature>
<dbReference type="Pfam" id="PF00005">
    <property type="entry name" value="ABC_tran"/>
    <property type="match status" value="1"/>
</dbReference>
<keyword evidence="2 7" id="KW-0812">Transmembrane</keyword>
<dbReference type="InterPro" id="IPR003593">
    <property type="entry name" value="AAA+_ATPase"/>
</dbReference>
<feature type="transmembrane region" description="Helical" evidence="7">
    <location>
        <begin position="20"/>
        <end position="41"/>
    </location>
</feature>
<dbReference type="Gene3D" id="3.40.50.300">
    <property type="entry name" value="P-loop containing nucleotide triphosphate hydrolases"/>
    <property type="match status" value="1"/>
</dbReference>
<evidence type="ECO:0000256" key="7">
    <source>
        <dbReference type="SAM" id="Phobius"/>
    </source>
</evidence>
<gene>
    <name evidence="10" type="ORF">J2Z31_004033</name>
</gene>
<accession>A0ABS4R3S7</accession>
<dbReference type="InterPro" id="IPR027417">
    <property type="entry name" value="P-loop_NTPase"/>
</dbReference>
<dbReference type="InterPro" id="IPR036640">
    <property type="entry name" value="ABC1_TM_sf"/>
</dbReference>
<evidence type="ECO:0000256" key="1">
    <source>
        <dbReference type="ARBA" id="ARBA00004651"/>
    </source>
</evidence>
<dbReference type="InterPro" id="IPR010128">
    <property type="entry name" value="ATPase_T1SS_PrtD-like"/>
</dbReference>
<dbReference type="PROSITE" id="PS51257">
    <property type="entry name" value="PROKAR_LIPOPROTEIN"/>
    <property type="match status" value="1"/>
</dbReference>
<dbReference type="RefSeq" id="WP_209603655.1">
    <property type="nucleotide sequence ID" value="NZ_JAGILA010000005.1"/>
</dbReference>
<evidence type="ECO:0000256" key="6">
    <source>
        <dbReference type="ARBA" id="ARBA00023136"/>
    </source>
</evidence>
<dbReference type="PANTHER" id="PTHR24221:SF248">
    <property type="entry name" value="ABC TRANSPORTER TRANSMEMBRANE REGION"/>
    <property type="match status" value="1"/>
</dbReference>
<dbReference type="Gene3D" id="1.20.1560.10">
    <property type="entry name" value="ABC transporter type 1, transmembrane domain"/>
    <property type="match status" value="1"/>
</dbReference>
<dbReference type="GO" id="GO:0005524">
    <property type="term" value="F:ATP binding"/>
    <property type="evidence" value="ECO:0007669"/>
    <property type="project" value="UniProtKB-KW"/>
</dbReference>
<name>A0ABS4R3S7_9HYPH</name>
<dbReference type="Pfam" id="PF00664">
    <property type="entry name" value="ABC_membrane"/>
    <property type="match status" value="1"/>
</dbReference>
<proteinExistence type="predicted"/>
<dbReference type="PROSITE" id="PS50929">
    <property type="entry name" value="ABC_TM1F"/>
    <property type="match status" value="1"/>
</dbReference>
<organism evidence="10 11">
    <name type="scientific">Sinorhizobium kostiense</name>
    <dbReference type="NCBI Taxonomy" id="76747"/>
    <lineage>
        <taxon>Bacteria</taxon>
        <taxon>Pseudomonadati</taxon>
        <taxon>Pseudomonadota</taxon>
        <taxon>Alphaproteobacteria</taxon>
        <taxon>Hyphomicrobiales</taxon>
        <taxon>Rhizobiaceae</taxon>
        <taxon>Sinorhizobium/Ensifer group</taxon>
        <taxon>Sinorhizobium</taxon>
    </lineage>
</organism>
<dbReference type="NCBIfam" id="TIGR01842">
    <property type="entry name" value="type_I_sec_PrtD"/>
    <property type="match status" value="1"/>
</dbReference>
<dbReference type="SMART" id="SM00382">
    <property type="entry name" value="AAA"/>
    <property type="match status" value="1"/>
</dbReference>
<dbReference type="InterPro" id="IPR011527">
    <property type="entry name" value="ABC1_TM_dom"/>
</dbReference>
<evidence type="ECO:0000256" key="4">
    <source>
        <dbReference type="ARBA" id="ARBA00022840"/>
    </source>
</evidence>
<feature type="domain" description="ABC transmembrane type-1" evidence="9">
    <location>
        <begin position="27"/>
        <end position="302"/>
    </location>
</feature>
<keyword evidence="4 10" id="KW-0067">ATP-binding</keyword>
<reference evidence="10 11" key="1">
    <citation type="submission" date="2021-03" db="EMBL/GenBank/DDBJ databases">
        <title>Genomic Encyclopedia of Type Strains, Phase IV (KMG-IV): sequencing the most valuable type-strain genomes for metagenomic binning, comparative biology and taxonomic classification.</title>
        <authorList>
            <person name="Goeker M."/>
        </authorList>
    </citation>
    <scope>NUCLEOTIDE SEQUENCE [LARGE SCALE GENOMIC DNA]</scope>
    <source>
        <strain evidence="10 11">DSM 13372</strain>
    </source>
</reference>
<comment type="subcellular location">
    <subcellularLocation>
        <location evidence="1">Cell membrane</location>
        <topology evidence="1">Multi-pass membrane protein</topology>
    </subcellularLocation>
</comment>
<protein>
    <submittedName>
        <fullName evidence="10">ATP-binding cassette subfamily C protein</fullName>
    </submittedName>
</protein>
<dbReference type="EMBL" id="JAGILA010000005">
    <property type="protein sequence ID" value="MBP2237515.1"/>
    <property type="molecule type" value="Genomic_DNA"/>
</dbReference>